<feature type="compositionally biased region" description="Pro residues" evidence="1">
    <location>
        <begin position="18"/>
        <end position="29"/>
    </location>
</feature>
<feature type="region of interest" description="Disordered" evidence="1">
    <location>
        <begin position="1"/>
        <end position="131"/>
    </location>
</feature>
<dbReference type="AlphaFoldDB" id="Q8C339"/>
<evidence type="ECO:0000313" key="2">
    <source>
        <dbReference type="EMBL" id="BAC39791.1"/>
    </source>
</evidence>
<reference evidence="2" key="1">
    <citation type="journal article" date="1999" name="Methods Enzymol.">
        <title>High-efficiency full-length cDNA cloning.</title>
        <authorList>
            <person name="Carninci P."/>
            <person name="Hayashizaki Y."/>
        </authorList>
    </citation>
    <scope>NUCLEOTIDE SEQUENCE</scope>
    <source>
        <strain evidence="2">C57BL/6J</strain>
        <tissue evidence="2">Lung</tissue>
    </source>
</reference>
<name>Q8C339_MOUSE</name>
<reference evidence="2" key="3">
    <citation type="journal article" date="2000" name="Genome Res.">
        <title>RIKEN integrated sequence analysis (RISA) system--384-format sequencing pipeline with 384 multicapillary sequencer.</title>
        <authorList>
            <person name="Shibata K."/>
            <person name="Itoh M."/>
            <person name="Aizawa K."/>
            <person name="Nagaoka S."/>
            <person name="Sasaki N."/>
            <person name="Carninci P."/>
            <person name="Konno H."/>
            <person name="Akiyama J."/>
            <person name="Nishi K."/>
            <person name="Kitsunai T."/>
            <person name="Tashiro H."/>
            <person name="Itoh M."/>
            <person name="Sumi N."/>
            <person name="Ishii Y."/>
            <person name="Nakamura S."/>
            <person name="Hazama M."/>
            <person name="Nishine T."/>
            <person name="Harada A."/>
            <person name="Yamamoto R."/>
            <person name="Matsumoto H."/>
            <person name="Sakaguchi S."/>
            <person name="Ikegami T."/>
            <person name="Kashiwagi K."/>
            <person name="Fujiwake S."/>
            <person name="Inoue K."/>
            <person name="Togawa Y."/>
            <person name="Izawa M."/>
            <person name="Ohara E."/>
            <person name="Watahiki M."/>
            <person name="Yoneda Y."/>
            <person name="Ishikawa T."/>
            <person name="Ozawa K."/>
            <person name="Tanaka T."/>
            <person name="Matsuura S."/>
            <person name="Kawai J."/>
            <person name="Okazaki Y."/>
            <person name="Muramatsu M."/>
            <person name="Inoue Y."/>
            <person name="Kira A."/>
            <person name="Hayashizaki Y."/>
        </authorList>
    </citation>
    <scope>NUCLEOTIDE SEQUENCE</scope>
    <source>
        <strain evidence="2">C57BL/6J</strain>
        <tissue evidence="2">Lung</tissue>
    </source>
</reference>
<gene>
    <name evidence="3" type="primary">Ace</name>
</gene>
<evidence type="ECO:0000313" key="3">
    <source>
        <dbReference type="MGI" id="MGI:87874"/>
    </source>
</evidence>
<feature type="compositionally biased region" description="Basic residues" evidence="1">
    <location>
        <begin position="79"/>
        <end position="88"/>
    </location>
</feature>
<evidence type="ECO:0000256" key="1">
    <source>
        <dbReference type="SAM" id="MobiDB-lite"/>
    </source>
</evidence>
<reference evidence="2" key="7">
    <citation type="journal article" date="2005" name="Science">
        <title>The Transcriptional Landscape of the Mammalian Genome.</title>
        <authorList>
            <consortium name="The FANTOM Consortium"/>
            <consortium name="Riken Genome Exploration Research Group and Genome Science Group (Genome Network Project Core Group)"/>
        </authorList>
    </citation>
    <scope>NUCLEOTIDE SEQUENCE</scope>
    <source>
        <strain evidence="2">C57BL/6J</strain>
        <tissue evidence="2">Lung</tissue>
    </source>
</reference>
<accession>Q8C339</accession>
<proteinExistence type="evidence at transcript level"/>
<reference evidence="2" key="4">
    <citation type="journal article" date="2001" name="Nature">
        <title>Functional annotation of a full-length mouse cDNA collection.</title>
        <authorList>
            <consortium name="The RIKEN Genome Exploration Research Group Phase II Team and the FANTOM Consortium"/>
        </authorList>
    </citation>
    <scope>NUCLEOTIDE SEQUENCE</scope>
    <source>
        <strain evidence="2">C57BL/6J</strain>
        <tissue evidence="2">Lung</tissue>
    </source>
</reference>
<reference evidence="2" key="5">
    <citation type="journal article" date="2002" name="Nature">
        <title>Analysis of the mouse transcriptome based on functional annotation of 60,770 full-length cDNAs.</title>
        <authorList>
            <consortium name="The FANTOM Consortium and the RIKEN Genome Exploration Research Group Phase I and II Team"/>
        </authorList>
    </citation>
    <scope>NUCLEOTIDE SEQUENCE</scope>
    <source>
        <strain evidence="2">C57BL/6J</strain>
        <tissue evidence="2">Lung</tissue>
    </source>
</reference>
<dbReference type="AGR" id="MGI:87874"/>
<reference evidence="2" key="8">
    <citation type="journal article" date="2005" name="Science">
        <title>Antisense Transcription in the Mammalian Transcriptome.</title>
        <authorList>
            <consortium name="RIKEN Genome Exploration Research Group and Genome Science Group (Genome Network Project Core Group) and the FANTOM Consortium"/>
        </authorList>
    </citation>
    <scope>NUCLEOTIDE SEQUENCE</scope>
    <source>
        <strain evidence="2">C57BL/6J</strain>
        <tissue evidence="2">Lung</tissue>
    </source>
</reference>
<dbReference type="MGI" id="MGI:87874">
    <property type="gene designation" value="Ace"/>
</dbReference>
<organism evidence="2">
    <name type="scientific">Mus musculus</name>
    <name type="common">Mouse</name>
    <dbReference type="NCBI Taxonomy" id="10090"/>
    <lineage>
        <taxon>Eukaryota</taxon>
        <taxon>Metazoa</taxon>
        <taxon>Chordata</taxon>
        <taxon>Craniata</taxon>
        <taxon>Vertebrata</taxon>
        <taxon>Euteleostomi</taxon>
        <taxon>Mammalia</taxon>
        <taxon>Eutheria</taxon>
        <taxon>Euarchontoglires</taxon>
        <taxon>Glires</taxon>
        <taxon>Rodentia</taxon>
        <taxon>Myomorpha</taxon>
        <taxon>Muroidea</taxon>
        <taxon>Muridae</taxon>
        <taxon>Murinae</taxon>
        <taxon>Mus</taxon>
        <taxon>Mus</taxon>
    </lineage>
</organism>
<dbReference type="EMBL" id="AK087056">
    <property type="protein sequence ID" value="BAC39791.1"/>
    <property type="molecule type" value="mRNA"/>
</dbReference>
<sequence>MERHWAGRSTTGRQTPVLHPPCLQPPGPAPRAHIGLNPIPSPDSLQSDLRARTGTPGRKTPAHPSPCPPPCLLASSLSSRRRLHRRVQPRQFPGPVPGATAGPRGPVGAALPGRRPARGHRGFRPSALQHP</sequence>
<reference evidence="2" key="2">
    <citation type="journal article" date="2000" name="Genome Res.">
        <title>Normalization and subtraction of cap-trapper-selected cDNAs to prepare full-length cDNA libraries for rapid discovery of new genes.</title>
        <authorList>
            <person name="Carninci P."/>
            <person name="Shibata Y."/>
            <person name="Hayatsu N."/>
            <person name="Sugahara Y."/>
            <person name="Shibata K."/>
            <person name="Itoh M."/>
            <person name="Konno H."/>
            <person name="Okazaki Y."/>
            <person name="Muramatsu M."/>
            <person name="Hayashizaki Y."/>
        </authorList>
    </citation>
    <scope>NUCLEOTIDE SEQUENCE</scope>
    <source>
        <strain evidence="2">C57BL/6J</strain>
        <tissue evidence="2">Lung</tissue>
    </source>
</reference>
<reference evidence="2" key="6">
    <citation type="submission" date="2002-04" db="EMBL/GenBank/DDBJ databases">
        <authorList>
            <person name="Adachi J."/>
            <person name="Aizawa K."/>
            <person name="Akimura T."/>
            <person name="Arakawa T."/>
            <person name="Bono H."/>
            <person name="Carninci P."/>
            <person name="Fukuda S."/>
            <person name="Furuno M."/>
            <person name="Hanagaki T."/>
            <person name="Hara A."/>
            <person name="Hashizume W."/>
            <person name="Hayashida K."/>
            <person name="Hayatsu N."/>
            <person name="Hiramoto K."/>
            <person name="Hiraoka T."/>
            <person name="Hirozane T."/>
            <person name="Hori F."/>
            <person name="Imotani K."/>
            <person name="Ishii Y."/>
            <person name="Itoh M."/>
            <person name="Kagawa I."/>
            <person name="Kasukawa T."/>
            <person name="Katoh H."/>
            <person name="Kawai J."/>
            <person name="Kojima Y."/>
            <person name="Kondo S."/>
            <person name="Konno H."/>
            <person name="Kouda M."/>
            <person name="Koya S."/>
            <person name="Kurihara C."/>
            <person name="Matsuyama T."/>
            <person name="Miyazaki A."/>
            <person name="Murata M."/>
            <person name="Nakamura M."/>
            <person name="Nishi K."/>
            <person name="Nomura K."/>
            <person name="Numazaki R."/>
            <person name="Ohno M."/>
            <person name="Ohsato N."/>
            <person name="Okazaki Y."/>
            <person name="Saito R."/>
            <person name="Saitoh H."/>
            <person name="Sakai C."/>
            <person name="Sakai K."/>
            <person name="Sakazume N."/>
            <person name="Sano H."/>
            <person name="Sasaki D."/>
            <person name="Shibata K."/>
            <person name="Shinagawa A."/>
            <person name="Shiraki T."/>
            <person name="Sogabe Y."/>
            <person name="Tagami M."/>
            <person name="Tagawa A."/>
            <person name="Takahashi F."/>
            <person name="Takaku-Akahira S."/>
            <person name="Takeda Y."/>
            <person name="Tanaka T."/>
            <person name="Tomaru A."/>
            <person name="Toya T."/>
            <person name="Yasunishi A."/>
            <person name="Muramatsu M."/>
            <person name="Hayashizaki Y."/>
        </authorList>
    </citation>
    <scope>NUCLEOTIDE SEQUENCE</scope>
    <source>
        <strain evidence="2">C57BL/6J</strain>
        <tissue evidence="2">Lung</tissue>
    </source>
</reference>
<protein>
    <submittedName>
        <fullName evidence="2">Uncharacterized protein</fullName>
    </submittedName>
</protein>